<accession>A0A918MP47</accession>
<feature type="domain" description="DUF5703" evidence="1">
    <location>
        <begin position="26"/>
        <end position="161"/>
    </location>
</feature>
<dbReference type="PANTHER" id="PTHR31084">
    <property type="entry name" value="ALPHA-L-FUCOSIDASE 2"/>
    <property type="match status" value="1"/>
</dbReference>
<dbReference type="InterPro" id="IPR054363">
    <property type="entry name" value="GH95_cat"/>
</dbReference>
<evidence type="ECO:0000259" key="2">
    <source>
        <dbReference type="Pfam" id="PF21307"/>
    </source>
</evidence>
<dbReference type="Gene3D" id="2.60.40.1180">
    <property type="entry name" value="Golgi alpha-mannosidase II"/>
    <property type="match status" value="1"/>
</dbReference>
<evidence type="ECO:0000313" key="5">
    <source>
        <dbReference type="Proteomes" id="UP000634668"/>
    </source>
</evidence>
<name>A0A918MP47_9FLAO</name>
<proteinExistence type="predicted"/>
<dbReference type="AlphaFoldDB" id="A0A918MP47"/>
<protein>
    <recommendedName>
        <fullName evidence="6">DUF5703 domain-containing protein</fullName>
    </recommendedName>
</protein>
<dbReference type="SUPFAM" id="SSF48208">
    <property type="entry name" value="Six-hairpin glycosidases"/>
    <property type="match status" value="1"/>
</dbReference>
<dbReference type="InterPro" id="IPR012341">
    <property type="entry name" value="6hp_glycosidase-like_sf"/>
</dbReference>
<dbReference type="InterPro" id="IPR013780">
    <property type="entry name" value="Glyco_hydro_b"/>
</dbReference>
<dbReference type="Proteomes" id="UP000634668">
    <property type="component" value="Unassembled WGS sequence"/>
</dbReference>
<dbReference type="InterPro" id="IPR043757">
    <property type="entry name" value="DUF5703_N"/>
</dbReference>
<feature type="domain" description="Alpha fucosidase A-like C-terminal" evidence="2">
    <location>
        <begin position="697"/>
        <end position="794"/>
    </location>
</feature>
<dbReference type="PANTHER" id="PTHR31084:SF19">
    <property type="entry name" value="GLYCOSYL HYDROLASE FAMILY 95 N-TERMINAL DOMAIN-CONTAINING PROTEIN"/>
    <property type="match status" value="1"/>
</dbReference>
<reference evidence="4" key="1">
    <citation type="journal article" date="2014" name="Int. J. Syst. Evol. Microbiol.">
        <title>Complete genome sequence of Corynebacterium casei LMG S-19264T (=DSM 44701T), isolated from a smear-ripened cheese.</title>
        <authorList>
            <consortium name="US DOE Joint Genome Institute (JGI-PGF)"/>
            <person name="Walter F."/>
            <person name="Albersmeier A."/>
            <person name="Kalinowski J."/>
            <person name="Ruckert C."/>
        </authorList>
    </citation>
    <scope>NUCLEOTIDE SEQUENCE</scope>
    <source>
        <strain evidence="4">KCTC 12113</strain>
    </source>
</reference>
<dbReference type="Gene3D" id="1.50.10.10">
    <property type="match status" value="1"/>
</dbReference>
<dbReference type="Pfam" id="PF22124">
    <property type="entry name" value="Glyco_hydro_95_cat"/>
    <property type="match status" value="1"/>
</dbReference>
<dbReference type="GO" id="GO:0005975">
    <property type="term" value="P:carbohydrate metabolic process"/>
    <property type="evidence" value="ECO:0007669"/>
    <property type="project" value="InterPro"/>
</dbReference>
<reference evidence="4" key="2">
    <citation type="submission" date="2020-09" db="EMBL/GenBank/DDBJ databases">
        <authorList>
            <person name="Sun Q."/>
            <person name="Kim S."/>
        </authorList>
    </citation>
    <scope>NUCLEOTIDE SEQUENCE</scope>
    <source>
        <strain evidence="4">KCTC 12113</strain>
    </source>
</reference>
<evidence type="ECO:0000259" key="1">
    <source>
        <dbReference type="Pfam" id="PF18961"/>
    </source>
</evidence>
<gene>
    <name evidence="4" type="ORF">GCM10007383_28060</name>
</gene>
<organism evidence="4 5">
    <name type="scientific">Arenibacter certesii</name>
    <dbReference type="NCBI Taxonomy" id="228955"/>
    <lineage>
        <taxon>Bacteria</taxon>
        <taxon>Pseudomonadati</taxon>
        <taxon>Bacteroidota</taxon>
        <taxon>Flavobacteriia</taxon>
        <taxon>Flavobacteriales</taxon>
        <taxon>Flavobacteriaceae</taxon>
        <taxon>Arenibacter</taxon>
    </lineage>
</organism>
<dbReference type="GO" id="GO:0004560">
    <property type="term" value="F:alpha-L-fucosidase activity"/>
    <property type="evidence" value="ECO:0007669"/>
    <property type="project" value="TreeGrafter"/>
</dbReference>
<evidence type="ECO:0008006" key="6">
    <source>
        <dbReference type="Google" id="ProtNLM"/>
    </source>
</evidence>
<keyword evidence="5" id="KW-1185">Reference proteome</keyword>
<dbReference type="RefSeq" id="WP_051315678.1">
    <property type="nucleotide sequence ID" value="NZ_BMWP01000021.1"/>
</dbReference>
<dbReference type="InterPro" id="IPR008928">
    <property type="entry name" value="6-hairpin_glycosidase_sf"/>
</dbReference>
<sequence length="829" mass="94408">MAQEKKEFIGLNVDYKNYLSKHDVVFQTPNYEGFEGLTIGNGDIGGMVWCTKSGIEIQINKSDLYDKPNKESHTTLRAAAKLKLDFGIPNTEWLYLNDFEARMSMYDATSSFKSTTPFSDTDIKTWVDANSNAWVIDCNLKTMGELQSGTSMTVALERWGSRAFGGWYGGYNKDASLGLGKSKVNTQNGDIYITEHLDGLDFVVACRVVGINSSPKIKNSKLAVIETGTSNDINAKIIVSVVTSNESENLLEDAIKILDSKEKETIEKAKVAHDAWWQSFWERSFVSIPDDYIENIYYYRRYLTASASRANFPIVFNGGLWTWNHDLRQWVTPHHWNTQQQYWGVAVQNDCDLMLPYINTYFRTMPLAEAYAKERGVENALLWSEAHDFFGNMPYKYRDDMINHFTAASQIAGIFWEYYQFTGDKKFLEEKCYPFIKKAAQFYVGYLKWDDKKQEYYSFPTMPYEHSQNQLKNSSSDRYMIEALLDWCVESANMLKVDKSKVKEWKNILNHLWSPPVLDIPDRGKVFGTAFTQEGNPYPSLENYGVGSYHFDAHTTQVFPANILGLDDKDTEYFKIAENVSIRQPASKNAITPGSIVSARLGLGEFALEKMTNSIRRMQHFPQGLFYNIDHWYQLSKYADSISTAEVTTQRDYLYDKRTHYSKETAGSSGLPAAPFVQPGMEALSIVSTTVSEMLIQSHEGKIRVFPAIPENWEGAFVLRSRGAFIVSSVINKSKEVSFVGIESLKGNQCKLQNPWNSPSLEILNLKTSENEKYKLSKDGVISFETNKNGKYMITKKGIPFSKEKTFTGKQNNGPKYFGEAILGSKRDF</sequence>
<dbReference type="Pfam" id="PF18961">
    <property type="entry name" value="DUF5703_N"/>
    <property type="match status" value="1"/>
</dbReference>
<comment type="caution">
    <text evidence="4">The sequence shown here is derived from an EMBL/GenBank/DDBJ whole genome shotgun (WGS) entry which is preliminary data.</text>
</comment>
<dbReference type="InterPro" id="IPR049053">
    <property type="entry name" value="AFCA-like_C"/>
</dbReference>
<evidence type="ECO:0000259" key="3">
    <source>
        <dbReference type="Pfam" id="PF22124"/>
    </source>
</evidence>
<dbReference type="Pfam" id="PF21307">
    <property type="entry name" value="Glyco_hydro_95_C"/>
    <property type="match status" value="1"/>
</dbReference>
<dbReference type="EMBL" id="BMWP01000021">
    <property type="protein sequence ID" value="GGW41830.1"/>
    <property type="molecule type" value="Genomic_DNA"/>
</dbReference>
<feature type="domain" description="Glycosyl hydrolase family 95 catalytic" evidence="3">
    <location>
        <begin position="290"/>
        <end position="515"/>
    </location>
</feature>
<evidence type="ECO:0000313" key="4">
    <source>
        <dbReference type="EMBL" id="GGW41830.1"/>
    </source>
</evidence>